<feature type="domain" description="Rhamnogalacturonan lyase family 11 C-terminal" evidence="3">
    <location>
        <begin position="613"/>
        <end position="688"/>
    </location>
</feature>
<proteinExistence type="predicted"/>
<keyword evidence="4" id="KW-0456">Lyase</keyword>
<evidence type="ECO:0000259" key="2">
    <source>
        <dbReference type="Pfam" id="PF18370"/>
    </source>
</evidence>
<dbReference type="Proteomes" id="UP000438914">
    <property type="component" value="Unassembled WGS sequence"/>
</dbReference>
<dbReference type="Pfam" id="PF18370">
    <property type="entry name" value="RGI_lyase"/>
    <property type="match status" value="1"/>
</dbReference>
<keyword evidence="5" id="KW-1185">Reference proteome</keyword>
<evidence type="ECO:0000313" key="5">
    <source>
        <dbReference type="Proteomes" id="UP000438914"/>
    </source>
</evidence>
<dbReference type="InterPro" id="IPR041624">
    <property type="entry name" value="RGI_lyase"/>
</dbReference>
<sequence length="695" mass="76811">MIHPLSLLLFPAVIGLGGGADSRACTSLPQGSQGLERLDRGLVVARGEKTGSYFVSWRSLAGDEPDLRFTLLRDGKPYARQPQRATSMQVSGTPHSLWQVVAVHSDGHRDSSAVVMPWTLPMLRLQLDKPAAGDGYDYTPNDCSVGDVDGDGQYELFVKWEPTNAHDNSTDGMTAPVMFDCYKMKLQGDGQVKRLWRINLGANIRAGAHYTQFMVYDFDGDGRAEMMCKTAPGSVDGTGRYVSQAATDSTILTVDNQRDWRNHRGRVAGGQEYLTVFDGLSGRALHTVFYQPNRDTTVGGEASGTFDWDNDRHILDNASYGNRGERYLAAVAFLQGRDHNPSAIFTRGYYSYAFAWAVDFDGHRLKTRWFHASRDGKQYTVTDSQGHTTRYDAAPPTSGSGSATLFANGNHNLSVADVDGDGRDELLWGSAALDDDGRVRYATGFGHGDAMHVFAMNPKRQGLQVFDVHENKGPYAWDLHDAATGEILFKGGPANIDNGRGLAANLSDKAPGALFTSAGDNSLRSAVTGKVFSTTRSSINFRIFWGGDEQDELLDGVNIQKWSPEGRTTLGIFGPTNDSGSNDDESKEGRYRRGTRRTYSFQRPSVSFQGYGNPASNNWTKNNPCLQADLFGDWREEVIYRDRDDNSVIYIYMSQVPTTIRHITLMHDPLYRLGIAWQNVGYNQPPHTLLPFPKH</sequence>
<evidence type="ECO:0000313" key="4">
    <source>
        <dbReference type="EMBL" id="MST84229.1"/>
    </source>
</evidence>
<evidence type="ECO:0000259" key="3">
    <source>
        <dbReference type="Pfam" id="PF21348"/>
    </source>
</evidence>
<dbReference type="InterPro" id="IPR028994">
    <property type="entry name" value="Integrin_alpha_N"/>
</dbReference>
<dbReference type="Gene3D" id="2.60.40.10">
    <property type="entry name" value="Immunoglobulins"/>
    <property type="match status" value="1"/>
</dbReference>
<dbReference type="PANTHER" id="PTHR43118:SF1">
    <property type="entry name" value="RHAMNOGALACTURONAN LYASE (EUROFUNG)"/>
    <property type="match status" value="1"/>
</dbReference>
<dbReference type="Pfam" id="PF21348">
    <property type="entry name" value="RGL11_C"/>
    <property type="match status" value="2"/>
</dbReference>
<dbReference type="InterPro" id="IPR049366">
    <property type="entry name" value="RGL11_C"/>
</dbReference>
<dbReference type="PANTHER" id="PTHR43118">
    <property type="entry name" value="RHAMNOGALACTURONAN LYASE (EUROFUNG)"/>
    <property type="match status" value="1"/>
</dbReference>
<dbReference type="AlphaFoldDB" id="A0A7K0KED8"/>
<feature type="region of interest" description="Disordered" evidence="1">
    <location>
        <begin position="568"/>
        <end position="596"/>
    </location>
</feature>
<dbReference type="SUPFAM" id="SSF69318">
    <property type="entry name" value="Integrin alpha N-terminal domain"/>
    <property type="match status" value="1"/>
</dbReference>
<dbReference type="GO" id="GO:0016829">
    <property type="term" value="F:lyase activity"/>
    <property type="evidence" value="ECO:0007669"/>
    <property type="project" value="UniProtKB-KW"/>
</dbReference>
<dbReference type="InterPro" id="IPR013783">
    <property type="entry name" value="Ig-like_fold"/>
</dbReference>
<dbReference type="RefSeq" id="WP_154533814.1">
    <property type="nucleotide sequence ID" value="NZ_VUNG01000011.1"/>
</dbReference>
<accession>A0A7K0KED8</accession>
<comment type="caution">
    <text evidence="4">The sequence shown here is derived from an EMBL/GenBank/DDBJ whole genome shotgun (WGS) entry which is preliminary data.</text>
</comment>
<feature type="domain" description="Rhamnogalacturonan lyase family 11 C-terminal" evidence="3">
    <location>
        <begin position="129"/>
        <end position="580"/>
    </location>
</feature>
<dbReference type="CDD" id="cd10318">
    <property type="entry name" value="RGL11"/>
    <property type="match status" value="1"/>
</dbReference>
<name>A0A7K0KED8_9BACT</name>
<protein>
    <submittedName>
        <fullName evidence="4">Rhamnogalacturonan lyase</fullName>
    </submittedName>
</protein>
<gene>
    <name evidence="4" type="ORF">FYJ73_06035</name>
</gene>
<dbReference type="EMBL" id="VUNG01000011">
    <property type="protein sequence ID" value="MST84229.1"/>
    <property type="molecule type" value="Genomic_DNA"/>
</dbReference>
<feature type="domain" description="Rhamnogalacturonan I lyase beta-sheet" evidence="2">
    <location>
        <begin position="35"/>
        <end position="118"/>
    </location>
</feature>
<organism evidence="4 5">
    <name type="scientific">Hallella mizrahii</name>
    <dbReference type="NCBI Taxonomy" id="2606637"/>
    <lineage>
        <taxon>Bacteria</taxon>
        <taxon>Pseudomonadati</taxon>
        <taxon>Bacteroidota</taxon>
        <taxon>Bacteroidia</taxon>
        <taxon>Bacteroidales</taxon>
        <taxon>Prevotellaceae</taxon>
        <taxon>Hallella</taxon>
    </lineage>
</organism>
<reference evidence="4 5" key="1">
    <citation type="submission" date="2019-08" db="EMBL/GenBank/DDBJ databases">
        <title>In-depth cultivation of the pig gut microbiome towards novel bacterial diversity and tailored functional studies.</title>
        <authorList>
            <person name="Wylensek D."/>
            <person name="Hitch T.C.A."/>
            <person name="Clavel T."/>
        </authorList>
    </citation>
    <scope>NUCLEOTIDE SEQUENCE [LARGE SCALE GENOMIC DNA]</scope>
    <source>
        <strain evidence="4 5">LKV-178-WT-2A</strain>
    </source>
</reference>
<evidence type="ECO:0000256" key="1">
    <source>
        <dbReference type="SAM" id="MobiDB-lite"/>
    </source>
</evidence>
<dbReference type="InterPro" id="IPR034641">
    <property type="entry name" value="RGL11"/>
</dbReference>